<dbReference type="EMBL" id="JBJXBP010000006">
    <property type="protein sequence ID" value="KAL3824016.1"/>
    <property type="molecule type" value="Genomic_DNA"/>
</dbReference>
<gene>
    <name evidence="2" type="ORF">ACJIZ3_020045</name>
</gene>
<protein>
    <submittedName>
        <fullName evidence="2">Uncharacterized protein</fullName>
    </submittedName>
</protein>
<evidence type="ECO:0000256" key="1">
    <source>
        <dbReference type="SAM" id="Phobius"/>
    </source>
</evidence>
<accession>A0ABD3SHH1</accession>
<organism evidence="2 3">
    <name type="scientific">Penstemon smallii</name>
    <dbReference type="NCBI Taxonomy" id="265156"/>
    <lineage>
        <taxon>Eukaryota</taxon>
        <taxon>Viridiplantae</taxon>
        <taxon>Streptophyta</taxon>
        <taxon>Embryophyta</taxon>
        <taxon>Tracheophyta</taxon>
        <taxon>Spermatophyta</taxon>
        <taxon>Magnoliopsida</taxon>
        <taxon>eudicotyledons</taxon>
        <taxon>Gunneridae</taxon>
        <taxon>Pentapetalae</taxon>
        <taxon>asterids</taxon>
        <taxon>lamiids</taxon>
        <taxon>Lamiales</taxon>
        <taxon>Plantaginaceae</taxon>
        <taxon>Cheloneae</taxon>
        <taxon>Penstemon</taxon>
    </lineage>
</organism>
<keyword evidence="1" id="KW-0812">Transmembrane</keyword>
<evidence type="ECO:0000313" key="3">
    <source>
        <dbReference type="Proteomes" id="UP001634393"/>
    </source>
</evidence>
<keyword evidence="1" id="KW-1133">Transmembrane helix</keyword>
<proteinExistence type="predicted"/>
<dbReference type="AlphaFoldDB" id="A0ABD3SHH1"/>
<keyword evidence="3" id="KW-1185">Reference proteome</keyword>
<comment type="caution">
    <text evidence="2">The sequence shown here is derived from an EMBL/GenBank/DDBJ whole genome shotgun (WGS) entry which is preliminary data.</text>
</comment>
<name>A0ABD3SHH1_9LAMI</name>
<evidence type="ECO:0000313" key="2">
    <source>
        <dbReference type="EMBL" id="KAL3824016.1"/>
    </source>
</evidence>
<dbReference type="Proteomes" id="UP001634393">
    <property type="component" value="Unassembled WGS sequence"/>
</dbReference>
<reference evidence="2 3" key="1">
    <citation type="submission" date="2024-12" db="EMBL/GenBank/DDBJ databases">
        <title>The unique morphological basis and parallel evolutionary history of personate flowers in Penstemon.</title>
        <authorList>
            <person name="Depatie T.H."/>
            <person name="Wessinger C.A."/>
        </authorList>
    </citation>
    <scope>NUCLEOTIDE SEQUENCE [LARGE SCALE GENOMIC DNA]</scope>
    <source>
        <strain evidence="2">WTNN_2</strain>
        <tissue evidence="2">Leaf</tissue>
    </source>
</reference>
<feature type="transmembrane region" description="Helical" evidence="1">
    <location>
        <begin position="21"/>
        <end position="43"/>
    </location>
</feature>
<sequence>MKQLQRNDSQIAMLMKIVTRCVTLGNVGFVNVWVVFATAAVAAKSKSNNPLRRIMSSQNKN</sequence>
<keyword evidence="1" id="KW-0472">Membrane</keyword>